<evidence type="ECO:0000256" key="1">
    <source>
        <dbReference type="SAM" id="MobiDB-lite"/>
    </source>
</evidence>
<proteinExistence type="predicted"/>
<organism evidence="2 3">
    <name type="scientific">Albugo candida</name>
    <dbReference type="NCBI Taxonomy" id="65357"/>
    <lineage>
        <taxon>Eukaryota</taxon>
        <taxon>Sar</taxon>
        <taxon>Stramenopiles</taxon>
        <taxon>Oomycota</taxon>
        <taxon>Peronosporomycetes</taxon>
        <taxon>Albuginales</taxon>
        <taxon>Albuginaceae</taxon>
        <taxon>Albugo</taxon>
    </lineage>
</organism>
<reference evidence="2 3" key="1">
    <citation type="submission" date="2012-05" db="EMBL/GenBank/DDBJ databases">
        <title>Recombination and specialization in a pathogen metapopulation.</title>
        <authorList>
            <person name="Gardiner A."/>
            <person name="Kemen E."/>
            <person name="Schultz-Larsen T."/>
            <person name="MacLean D."/>
            <person name="Van Oosterhout C."/>
            <person name="Jones J.D.G."/>
        </authorList>
    </citation>
    <scope>NUCLEOTIDE SEQUENCE [LARGE SCALE GENOMIC DNA]</scope>
    <source>
        <strain evidence="2 3">Ac Nc2</strain>
    </source>
</reference>
<feature type="compositionally biased region" description="Polar residues" evidence="1">
    <location>
        <begin position="31"/>
        <end position="40"/>
    </location>
</feature>
<evidence type="ECO:0000313" key="2">
    <source>
        <dbReference type="EMBL" id="CCI11684.1"/>
    </source>
</evidence>
<name>A0A024FYD6_9STRA</name>
<protein>
    <submittedName>
        <fullName evidence="2">Uncharacterized protein</fullName>
    </submittedName>
</protein>
<dbReference type="EMBL" id="CAIX01001556">
    <property type="protein sequence ID" value="CCI11684.1"/>
    <property type="molecule type" value="Genomic_DNA"/>
</dbReference>
<dbReference type="AlphaFoldDB" id="A0A024FYD6"/>
<keyword evidence="3" id="KW-1185">Reference proteome</keyword>
<evidence type="ECO:0000313" key="3">
    <source>
        <dbReference type="Proteomes" id="UP000053237"/>
    </source>
</evidence>
<feature type="compositionally biased region" description="Low complexity" evidence="1">
    <location>
        <begin position="1"/>
        <end position="13"/>
    </location>
</feature>
<dbReference type="InParanoid" id="A0A024FYD6"/>
<gene>
    <name evidence="2" type="ORF">BN9_133060</name>
</gene>
<sequence length="106" mass="11395">MRAGAAAASGARAKVPTESTANRNAVARAPTSANRSRLSQLDQLKKENEQLSRSLNEEAALLEDAKIEISGLNMKPVDLEAWLENSRKQLGGKGNGNATCVRKVRH</sequence>
<dbReference type="Proteomes" id="UP000053237">
    <property type="component" value="Unassembled WGS sequence"/>
</dbReference>
<accession>A0A024FYD6</accession>
<feature type="region of interest" description="Disordered" evidence="1">
    <location>
        <begin position="1"/>
        <end position="40"/>
    </location>
</feature>
<comment type="caution">
    <text evidence="2">The sequence shown here is derived from an EMBL/GenBank/DDBJ whole genome shotgun (WGS) entry which is preliminary data.</text>
</comment>